<dbReference type="EMBL" id="CAEZTT010000131">
    <property type="protein sequence ID" value="CAB4582306.1"/>
    <property type="molecule type" value="Genomic_DNA"/>
</dbReference>
<feature type="domain" description="M23ase beta-sheet core" evidence="1">
    <location>
        <begin position="43"/>
        <end position="131"/>
    </location>
</feature>
<protein>
    <submittedName>
        <fullName evidence="2">Unannotated protein</fullName>
    </submittedName>
</protein>
<evidence type="ECO:0000259" key="1">
    <source>
        <dbReference type="Pfam" id="PF01551"/>
    </source>
</evidence>
<dbReference type="SUPFAM" id="SSF51261">
    <property type="entry name" value="Duplicated hybrid motif"/>
    <property type="match status" value="1"/>
</dbReference>
<reference evidence="2" key="1">
    <citation type="submission" date="2020-05" db="EMBL/GenBank/DDBJ databases">
        <authorList>
            <person name="Chiriac C."/>
            <person name="Salcher M."/>
            <person name="Ghai R."/>
            <person name="Kavagutti S V."/>
        </authorList>
    </citation>
    <scope>NUCLEOTIDE SEQUENCE</scope>
</reference>
<dbReference type="Gene3D" id="2.70.70.10">
    <property type="entry name" value="Glucose Permease (Domain IIA)"/>
    <property type="match status" value="1"/>
</dbReference>
<dbReference type="InterPro" id="IPR016047">
    <property type="entry name" value="M23ase_b-sheet_dom"/>
</dbReference>
<sequence length="151" mass="16228">MKALFLIGLFSWLAGLGVIPNPPAGSGVVLRPYSPPASEFARGHRGVDLDAMPEEFVITPISGVVHFAGYVVDRPVLTIATATILMTFEPVDSFLIKGQRVTRGEIVGWVGLGGHCNQSCIHVGVRRVGTRIYLDPIPYLLGIPRLLPATL</sequence>
<evidence type="ECO:0000313" key="2">
    <source>
        <dbReference type="EMBL" id="CAB4582306.1"/>
    </source>
</evidence>
<organism evidence="2">
    <name type="scientific">freshwater metagenome</name>
    <dbReference type="NCBI Taxonomy" id="449393"/>
    <lineage>
        <taxon>unclassified sequences</taxon>
        <taxon>metagenomes</taxon>
        <taxon>ecological metagenomes</taxon>
    </lineage>
</organism>
<dbReference type="AlphaFoldDB" id="A0A6J6F1H6"/>
<proteinExistence type="predicted"/>
<dbReference type="InterPro" id="IPR011055">
    <property type="entry name" value="Dup_hybrid_motif"/>
</dbReference>
<accession>A0A6J6F1H6</accession>
<gene>
    <name evidence="2" type="ORF">UFOPK1726_01014</name>
</gene>
<name>A0A6J6F1H6_9ZZZZ</name>
<dbReference type="Pfam" id="PF01551">
    <property type="entry name" value="Peptidase_M23"/>
    <property type="match status" value="1"/>
</dbReference>